<dbReference type="Proteomes" id="UP000817854">
    <property type="component" value="Unassembled WGS sequence"/>
</dbReference>
<organism evidence="2 3">
    <name type="scientific">Flavobacterium jejuense</name>
    <dbReference type="NCBI Taxonomy" id="1544455"/>
    <lineage>
        <taxon>Bacteria</taxon>
        <taxon>Pseudomonadati</taxon>
        <taxon>Bacteroidota</taxon>
        <taxon>Flavobacteriia</taxon>
        <taxon>Flavobacteriales</taxon>
        <taxon>Flavobacteriaceae</taxon>
        <taxon>Flavobacterium</taxon>
    </lineage>
</organism>
<gene>
    <name evidence="2" type="ORF">FIA58_004630</name>
</gene>
<feature type="domain" description="Transposase IS200-like" evidence="1">
    <location>
        <begin position="21"/>
        <end position="217"/>
    </location>
</feature>
<dbReference type="PANTHER" id="PTHR36966">
    <property type="entry name" value="REP-ASSOCIATED TYROSINE TRANSPOSASE"/>
    <property type="match status" value="1"/>
</dbReference>
<accession>A0ABX0IPW0</accession>
<protein>
    <recommendedName>
        <fullName evidence="1">Transposase IS200-like domain-containing protein</fullName>
    </recommendedName>
</protein>
<dbReference type="InterPro" id="IPR002686">
    <property type="entry name" value="Transposase_17"/>
</dbReference>
<dbReference type="EMBL" id="VEVQ02000002">
    <property type="protein sequence ID" value="NHN24957.1"/>
    <property type="molecule type" value="Genomic_DNA"/>
</dbReference>
<reference evidence="3" key="1">
    <citation type="submission" date="2019-05" db="EMBL/GenBank/DDBJ databases">
        <title>Flavobacterium profundi sp. nov., isolated from a deep-sea seamount.</title>
        <authorList>
            <person name="Zhang D.-C."/>
        </authorList>
    </citation>
    <scope>NUCLEOTIDE SEQUENCE [LARGE SCALE GENOMIC DNA]</scope>
    <source>
        <strain evidence="3">EC11</strain>
    </source>
</reference>
<evidence type="ECO:0000313" key="2">
    <source>
        <dbReference type="EMBL" id="NHN24957.1"/>
    </source>
</evidence>
<evidence type="ECO:0000313" key="3">
    <source>
        <dbReference type="Proteomes" id="UP000817854"/>
    </source>
</evidence>
<dbReference type="Gene3D" id="3.30.70.1290">
    <property type="entry name" value="Transposase IS200-like"/>
    <property type="match status" value="1"/>
</dbReference>
<comment type="caution">
    <text evidence="2">The sequence shown here is derived from an EMBL/GenBank/DDBJ whole genome shotgun (WGS) entry which is preliminary data.</text>
</comment>
<evidence type="ECO:0000259" key="1">
    <source>
        <dbReference type="SMART" id="SM01321"/>
    </source>
</evidence>
<dbReference type="InterPro" id="IPR052715">
    <property type="entry name" value="RAYT_transposase"/>
</dbReference>
<keyword evidence="3" id="KW-1185">Reference proteome</keyword>
<proteinExistence type="predicted"/>
<dbReference type="PANTHER" id="PTHR36966:SF1">
    <property type="entry name" value="REP-ASSOCIATED TYROSINE TRANSPOSASE"/>
    <property type="match status" value="1"/>
</dbReference>
<name>A0ABX0IPW0_9FLAO</name>
<reference evidence="2 3" key="2">
    <citation type="submission" date="2019-05" db="EMBL/GenBank/DDBJ databases">
        <authorList>
            <person name="Lianzixin W."/>
        </authorList>
    </citation>
    <scope>NUCLEOTIDE SEQUENCE [LARGE SCALE GENOMIC DNA]</scope>
    <source>
        <strain evidence="2 3">EC11</strain>
    </source>
</reference>
<dbReference type="SMART" id="SM01321">
    <property type="entry name" value="Y1_Tnp"/>
    <property type="match status" value="1"/>
</dbReference>
<dbReference type="SUPFAM" id="SSF143422">
    <property type="entry name" value="Transposase IS200-like"/>
    <property type="match status" value="1"/>
</dbReference>
<reference evidence="2 3" key="3">
    <citation type="submission" date="2020-02" db="EMBL/GenBank/DDBJ databases">
        <title>Flavobacterium profundi sp. nov., isolated from a deep-sea seamount.</title>
        <authorList>
            <person name="Zhang D.-C."/>
        </authorList>
    </citation>
    <scope>NUCLEOTIDE SEQUENCE [LARGE SCALE GENOMIC DNA]</scope>
    <source>
        <strain evidence="2 3">EC11</strain>
    </source>
</reference>
<dbReference type="InterPro" id="IPR036515">
    <property type="entry name" value="Transposase_17_sf"/>
</dbReference>
<sequence>MTKFNNKYRIDSTRLQHWNYGQKAVYFITICTANREHFFGTIVETRCMASQPITSQPIASQPIASQQGITSEQRMVPSEIGKIVADEWMKTPEIRPDMNIELGKFIVMPNHFHGIIFIGNNAYNNEKMGMDAMRCRDAMHGVSTTHSISTDKTDDEYKNQFGPQSKNLASIIRGFKSAVTVQARRIDPDFGWQAGFHDHIIRNPNAYENISQYIIDNPKKWNLDAFNK</sequence>